<keyword evidence="5" id="KW-1185">Reference proteome</keyword>
<dbReference type="NCBIfam" id="TIGR01547">
    <property type="entry name" value="phage_term_2"/>
    <property type="match status" value="1"/>
</dbReference>
<evidence type="ECO:0000259" key="3">
    <source>
        <dbReference type="Pfam" id="PF17288"/>
    </source>
</evidence>
<proteinExistence type="predicted"/>
<dbReference type="Gene3D" id="3.40.50.300">
    <property type="entry name" value="P-loop containing nucleotide triphosphate hydrolases"/>
    <property type="match status" value="1"/>
</dbReference>
<dbReference type="Gene3D" id="3.30.420.280">
    <property type="match status" value="1"/>
</dbReference>
<dbReference type="STRING" id="561720.SAMN06275492_1574"/>
<dbReference type="Proteomes" id="UP000193355">
    <property type="component" value="Unassembled WGS sequence"/>
</dbReference>
<evidence type="ECO:0000259" key="2">
    <source>
        <dbReference type="Pfam" id="PF04466"/>
    </source>
</evidence>
<feature type="domain" description="Phage terminase large subunit C-terminal" evidence="3">
    <location>
        <begin position="265"/>
        <end position="405"/>
    </location>
</feature>
<gene>
    <name evidence="4" type="ORF">SAMN06275492_1574</name>
</gene>
<dbReference type="InterPro" id="IPR052380">
    <property type="entry name" value="Viral_DNA_packaging_terminase"/>
</dbReference>
<dbReference type="PANTHER" id="PTHR39184:SF1">
    <property type="entry name" value="PBSX PHAGE TERMINASE LARGE SUBUNIT"/>
    <property type="match status" value="1"/>
</dbReference>
<name>A0A1X7LDA3_9BACT</name>
<evidence type="ECO:0000313" key="5">
    <source>
        <dbReference type="Proteomes" id="UP000193355"/>
    </source>
</evidence>
<evidence type="ECO:0000256" key="1">
    <source>
        <dbReference type="SAM" id="MobiDB-lite"/>
    </source>
</evidence>
<dbReference type="InterPro" id="IPR035413">
    <property type="entry name" value="Terminase_L_C"/>
</dbReference>
<dbReference type="Pfam" id="PF04466">
    <property type="entry name" value="Terminase_3"/>
    <property type="match status" value="1"/>
</dbReference>
<protein>
    <submittedName>
        <fullName evidence="4">Phage terminase large subunit</fullName>
    </submittedName>
</protein>
<organism evidence="4 5">
    <name type="scientific">Dethiosulfovibrio salsuginis</name>
    <dbReference type="NCBI Taxonomy" id="561720"/>
    <lineage>
        <taxon>Bacteria</taxon>
        <taxon>Thermotogati</taxon>
        <taxon>Synergistota</taxon>
        <taxon>Synergistia</taxon>
        <taxon>Synergistales</taxon>
        <taxon>Dethiosulfovibrionaceae</taxon>
        <taxon>Dethiosulfovibrio</taxon>
    </lineage>
</organism>
<dbReference type="Pfam" id="PF17288">
    <property type="entry name" value="Terminase_3C"/>
    <property type="match status" value="1"/>
</dbReference>
<dbReference type="AlphaFoldDB" id="A0A1X7LDA3"/>
<dbReference type="RefSeq" id="WP_085545713.1">
    <property type="nucleotide sequence ID" value="NZ_FXBB01000057.1"/>
</dbReference>
<dbReference type="EMBL" id="FXBB01000057">
    <property type="protein sequence ID" value="SMG51680.1"/>
    <property type="molecule type" value="Genomic_DNA"/>
</dbReference>
<sequence>MAMKRVTIEFNSVFREVNHCRRRYRVLKGSAGSGKSVNIAQDYVLKLMDPRYKGANLLVVRKVEGSNKDSTYAELLGAISRTCGDKADLIWDTTTNPLQMTCRITGSRVIFRGMNDARQREKVKSITFPTGKLTWIWIEEATELEESDVDILDDRLRGLLDNPNLYYQITFTFNPVSASHWIKRKYFDITSPDIFTHHSTYLDNRFIDEAYHRRMELRQVQDPDGYRVYGLGEWGETGGLILTHYLVEEFCRDQGRFDFMVHSQDFGFNHANAILTVGFKDGELYICDEIYVYEHDTTEIIEIAQKKGLSKSLRMWCDSAEPDRIKMWHKAGYKAMAVKKEPGSVRAQIDYLKGLKIHIHPDCRWTLKEIQAWRWRKDGRTGLYTDEPVEFFDDAMAALRYSVEDLRRRRGKGKPRSGGSRIAPGLFG</sequence>
<dbReference type="InterPro" id="IPR006437">
    <property type="entry name" value="Phage_terminase_lsu"/>
</dbReference>
<dbReference type="PANTHER" id="PTHR39184">
    <property type="match status" value="1"/>
</dbReference>
<reference evidence="5" key="1">
    <citation type="submission" date="2017-04" db="EMBL/GenBank/DDBJ databases">
        <authorList>
            <person name="Varghese N."/>
            <person name="Submissions S."/>
        </authorList>
    </citation>
    <scope>NUCLEOTIDE SEQUENCE [LARGE SCALE GENOMIC DNA]</scope>
    <source>
        <strain evidence="5">USBA 82</strain>
    </source>
</reference>
<dbReference type="InterPro" id="IPR027417">
    <property type="entry name" value="P-loop_NTPase"/>
</dbReference>
<accession>A0A1X7LDA3</accession>
<feature type="region of interest" description="Disordered" evidence="1">
    <location>
        <begin position="409"/>
        <end position="428"/>
    </location>
</feature>
<feature type="domain" description="Phage terminase large subunit N-terminal" evidence="2">
    <location>
        <begin position="22"/>
        <end position="233"/>
    </location>
</feature>
<dbReference type="InterPro" id="IPR035412">
    <property type="entry name" value="Terminase_L_N"/>
</dbReference>
<evidence type="ECO:0000313" key="4">
    <source>
        <dbReference type="EMBL" id="SMG51680.1"/>
    </source>
</evidence>